<dbReference type="AlphaFoldDB" id="A0AAN6VUL3"/>
<dbReference type="Pfam" id="PF21762">
    <property type="entry name" value="DEDDh_C"/>
    <property type="match status" value="1"/>
</dbReference>
<keyword evidence="4" id="KW-1185">Reference proteome</keyword>
<gene>
    <name evidence="3" type="ORF">C8A00DRAFT_29034</name>
</gene>
<reference evidence="3" key="1">
    <citation type="journal article" date="2023" name="Mol. Phylogenet. Evol.">
        <title>Genome-scale phylogeny and comparative genomics of the fungal order Sordariales.</title>
        <authorList>
            <person name="Hensen N."/>
            <person name="Bonometti L."/>
            <person name="Westerberg I."/>
            <person name="Brannstrom I.O."/>
            <person name="Guillou S."/>
            <person name="Cros-Aarteil S."/>
            <person name="Calhoun S."/>
            <person name="Haridas S."/>
            <person name="Kuo A."/>
            <person name="Mondo S."/>
            <person name="Pangilinan J."/>
            <person name="Riley R."/>
            <person name="LaButti K."/>
            <person name="Andreopoulos B."/>
            <person name="Lipzen A."/>
            <person name="Chen C."/>
            <person name="Yan M."/>
            <person name="Daum C."/>
            <person name="Ng V."/>
            <person name="Clum A."/>
            <person name="Steindorff A."/>
            <person name="Ohm R.A."/>
            <person name="Martin F."/>
            <person name="Silar P."/>
            <person name="Natvig D.O."/>
            <person name="Lalanne C."/>
            <person name="Gautier V."/>
            <person name="Ament-Velasquez S.L."/>
            <person name="Kruys A."/>
            <person name="Hutchinson M.I."/>
            <person name="Powell A.J."/>
            <person name="Barry K."/>
            <person name="Miller A.N."/>
            <person name="Grigoriev I.V."/>
            <person name="Debuchy R."/>
            <person name="Gladieux P."/>
            <person name="Hiltunen Thoren M."/>
            <person name="Johannesson H."/>
        </authorList>
    </citation>
    <scope>NUCLEOTIDE SEQUENCE</scope>
    <source>
        <strain evidence="3">CBS 538.74</strain>
    </source>
</reference>
<dbReference type="Proteomes" id="UP001302745">
    <property type="component" value="Unassembled WGS sequence"/>
</dbReference>
<organism evidence="3 4">
    <name type="scientific">Chaetomidium leptoderma</name>
    <dbReference type="NCBI Taxonomy" id="669021"/>
    <lineage>
        <taxon>Eukaryota</taxon>
        <taxon>Fungi</taxon>
        <taxon>Dikarya</taxon>
        <taxon>Ascomycota</taxon>
        <taxon>Pezizomycotina</taxon>
        <taxon>Sordariomycetes</taxon>
        <taxon>Sordariomycetidae</taxon>
        <taxon>Sordariales</taxon>
        <taxon>Chaetomiaceae</taxon>
        <taxon>Chaetomidium</taxon>
    </lineage>
</organism>
<evidence type="ECO:0000256" key="1">
    <source>
        <dbReference type="SAM" id="MobiDB-lite"/>
    </source>
</evidence>
<dbReference type="SUPFAM" id="SSF53098">
    <property type="entry name" value="Ribonuclease H-like"/>
    <property type="match status" value="1"/>
</dbReference>
<name>A0AAN6VUL3_9PEZI</name>
<evidence type="ECO:0000313" key="3">
    <source>
        <dbReference type="EMBL" id="KAK4157964.1"/>
    </source>
</evidence>
<accession>A0AAN6VUL3</accession>
<feature type="compositionally biased region" description="Acidic residues" evidence="1">
    <location>
        <begin position="34"/>
        <end position="43"/>
    </location>
</feature>
<reference evidence="3" key="2">
    <citation type="submission" date="2023-05" db="EMBL/GenBank/DDBJ databases">
        <authorList>
            <consortium name="Lawrence Berkeley National Laboratory"/>
            <person name="Steindorff A."/>
            <person name="Hensen N."/>
            <person name="Bonometti L."/>
            <person name="Westerberg I."/>
            <person name="Brannstrom I.O."/>
            <person name="Guillou S."/>
            <person name="Cros-Aarteil S."/>
            <person name="Calhoun S."/>
            <person name="Haridas S."/>
            <person name="Kuo A."/>
            <person name="Mondo S."/>
            <person name="Pangilinan J."/>
            <person name="Riley R."/>
            <person name="Labutti K."/>
            <person name="Andreopoulos B."/>
            <person name="Lipzen A."/>
            <person name="Chen C."/>
            <person name="Yanf M."/>
            <person name="Daum C."/>
            <person name="Ng V."/>
            <person name="Clum A."/>
            <person name="Ohm R."/>
            <person name="Martin F."/>
            <person name="Silar P."/>
            <person name="Natvig D."/>
            <person name="Lalanne C."/>
            <person name="Gautier V."/>
            <person name="Ament-Velasquez S.L."/>
            <person name="Kruys A."/>
            <person name="Hutchinson M.I."/>
            <person name="Powell A.J."/>
            <person name="Barry K."/>
            <person name="Miller A.N."/>
            <person name="Grigoriev I.V."/>
            <person name="Debuchy R."/>
            <person name="Gladieux P."/>
            <person name="Thoren M.H."/>
            <person name="Johannesson H."/>
        </authorList>
    </citation>
    <scope>NUCLEOTIDE SEQUENCE</scope>
    <source>
        <strain evidence="3">CBS 538.74</strain>
    </source>
</reference>
<feature type="region of interest" description="Disordered" evidence="1">
    <location>
        <begin position="546"/>
        <end position="601"/>
    </location>
</feature>
<feature type="region of interest" description="Disordered" evidence="1">
    <location>
        <begin position="18"/>
        <end position="57"/>
    </location>
</feature>
<dbReference type="InterPro" id="IPR012337">
    <property type="entry name" value="RNaseH-like_sf"/>
</dbReference>
<evidence type="ECO:0000259" key="2">
    <source>
        <dbReference type="Pfam" id="PF21762"/>
    </source>
</evidence>
<dbReference type="InterPro" id="IPR040151">
    <property type="entry name" value="Gfd2/YDR514C-like"/>
</dbReference>
<dbReference type="GO" id="GO:0005634">
    <property type="term" value="C:nucleus"/>
    <property type="evidence" value="ECO:0007669"/>
    <property type="project" value="TreeGrafter"/>
</dbReference>
<dbReference type="InterPro" id="IPR048519">
    <property type="entry name" value="Gfd2/YDR514C-like_C"/>
</dbReference>
<protein>
    <recommendedName>
        <fullName evidence="2">Gfd2/YDR514C-like C-terminal domain-containing protein</fullName>
    </recommendedName>
</protein>
<feature type="domain" description="Gfd2/YDR514C-like C-terminal" evidence="2">
    <location>
        <begin position="345"/>
        <end position="533"/>
    </location>
</feature>
<proteinExistence type="predicted"/>
<sequence length="601" mass="67225">MADDQLLRNLQAITGDDATWEGFDPASWRSFQSDGEDEDETEAGVEATGGASLISPDDDYASDDSAGMIFNFHKLTAAEKAQSRGGACKLSKARQYASGEVAYSRELEDLEKVEWKETGLAMGDVSADGTLFVAWRLVQNYPDMFVGKTNGIRAAPLFTLDALHEGRVWDIYYVHCPPEMNRKPVMLVPTYQFEHFLDVVNAKLETRFTIPPGRNEERFMMTFGMGNSPRPRFLGRSDNSESFRALHKAIPAPHEDDNLAKATSLGLDEFKQLLNKTRADRKKEKKSDRNRPKRIKAHQEWGRSIKRVQRYLGLRGRVTDDAADKLANLDLNLSMVEDPENSVLFVAIDIEAWEQNHDLITEVGIAILDTAEIKNIAPGNDGQNWFQHIDALHIRVKENSWAVNRRYVHGCPDYFNFGTSEFTQGNLIEPLIKNLIDKATFIDPVDGTTKPRPVVLVFHESSSDIKYLKSLSYYVEGAQNVIDVADTREMHQYLVRSNNSASLASVLDYLGISYRHLHNAGNDAVYTLQAMVGLAVKKRAMSIENAQKKPEGHVPYSDFKQKEKEGWTSGEDTDGGNPVGLPDTDIKANLGSEDAGGQGWD</sequence>
<dbReference type="GO" id="GO:0003676">
    <property type="term" value="F:nucleic acid binding"/>
    <property type="evidence" value="ECO:0007669"/>
    <property type="project" value="InterPro"/>
</dbReference>
<dbReference type="PANTHER" id="PTHR28083:SF1">
    <property type="entry name" value="GOOD FOR FULL DBP5 ACTIVITY PROTEIN 2"/>
    <property type="match status" value="1"/>
</dbReference>
<dbReference type="PANTHER" id="PTHR28083">
    <property type="entry name" value="GOOD FOR FULL DBP5 ACTIVITY PROTEIN 2"/>
    <property type="match status" value="1"/>
</dbReference>
<feature type="region of interest" description="Disordered" evidence="1">
    <location>
        <begin position="276"/>
        <end position="299"/>
    </location>
</feature>
<dbReference type="Gene3D" id="3.30.420.10">
    <property type="entry name" value="Ribonuclease H-like superfamily/Ribonuclease H"/>
    <property type="match status" value="1"/>
</dbReference>
<evidence type="ECO:0000313" key="4">
    <source>
        <dbReference type="Proteomes" id="UP001302745"/>
    </source>
</evidence>
<dbReference type="EMBL" id="MU856843">
    <property type="protein sequence ID" value="KAK4157964.1"/>
    <property type="molecule type" value="Genomic_DNA"/>
</dbReference>
<dbReference type="InterPro" id="IPR036397">
    <property type="entry name" value="RNaseH_sf"/>
</dbReference>
<feature type="compositionally biased region" description="Basic and acidic residues" evidence="1">
    <location>
        <begin position="277"/>
        <end position="290"/>
    </location>
</feature>
<comment type="caution">
    <text evidence="3">The sequence shown here is derived from an EMBL/GenBank/DDBJ whole genome shotgun (WGS) entry which is preliminary data.</text>
</comment>